<organism evidence="3 4">
    <name type="scientific">Herbihabitans rhizosphaerae</name>
    <dbReference type="NCBI Taxonomy" id="1872711"/>
    <lineage>
        <taxon>Bacteria</taxon>
        <taxon>Bacillati</taxon>
        <taxon>Actinomycetota</taxon>
        <taxon>Actinomycetes</taxon>
        <taxon>Pseudonocardiales</taxon>
        <taxon>Pseudonocardiaceae</taxon>
        <taxon>Herbihabitans</taxon>
    </lineage>
</organism>
<keyword evidence="2" id="KW-0812">Transmembrane</keyword>
<proteinExistence type="predicted"/>
<dbReference type="EMBL" id="SGWQ01000001">
    <property type="protein sequence ID" value="RZS44873.1"/>
    <property type="molecule type" value="Genomic_DNA"/>
</dbReference>
<keyword evidence="2" id="KW-0472">Membrane</keyword>
<keyword evidence="4" id="KW-1185">Reference proteome</keyword>
<keyword evidence="2" id="KW-1133">Transmembrane helix</keyword>
<feature type="transmembrane region" description="Helical" evidence="2">
    <location>
        <begin position="30"/>
        <end position="53"/>
    </location>
</feature>
<sequence>MPKALHRIHVAPAESETPAPYEKWDSTPGLLFLAVLVAMLIAAAGAGTAYLTAPAPESVRQQESATP</sequence>
<accession>A0A4V2EUK3</accession>
<gene>
    <name evidence="3" type="ORF">EV193_101753</name>
</gene>
<name>A0A4V2EUK3_9PSEU</name>
<dbReference type="Proteomes" id="UP000294257">
    <property type="component" value="Unassembled WGS sequence"/>
</dbReference>
<protein>
    <submittedName>
        <fullName evidence="3">Uncharacterized protein</fullName>
    </submittedName>
</protein>
<dbReference type="AlphaFoldDB" id="A0A4V2EUK3"/>
<evidence type="ECO:0000313" key="3">
    <source>
        <dbReference type="EMBL" id="RZS44873.1"/>
    </source>
</evidence>
<feature type="region of interest" description="Disordered" evidence="1">
    <location>
        <begin position="1"/>
        <end position="23"/>
    </location>
</feature>
<reference evidence="3 4" key="1">
    <citation type="submission" date="2019-02" db="EMBL/GenBank/DDBJ databases">
        <title>Genomic Encyclopedia of Type Strains, Phase IV (KMG-IV): sequencing the most valuable type-strain genomes for metagenomic binning, comparative biology and taxonomic classification.</title>
        <authorList>
            <person name="Goeker M."/>
        </authorList>
    </citation>
    <scope>NUCLEOTIDE SEQUENCE [LARGE SCALE GENOMIC DNA]</scope>
    <source>
        <strain evidence="3 4">DSM 101727</strain>
    </source>
</reference>
<dbReference type="RefSeq" id="WP_165401207.1">
    <property type="nucleotide sequence ID" value="NZ_SGWQ01000001.1"/>
</dbReference>
<evidence type="ECO:0000256" key="1">
    <source>
        <dbReference type="SAM" id="MobiDB-lite"/>
    </source>
</evidence>
<evidence type="ECO:0000256" key="2">
    <source>
        <dbReference type="SAM" id="Phobius"/>
    </source>
</evidence>
<evidence type="ECO:0000313" key="4">
    <source>
        <dbReference type="Proteomes" id="UP000294257"/>
    </source>
</evidence>
<comment type="caution">
    <text evidence="3">The sequence shown here is derived from an EMBL/GenBank/DDBJ whole genome shotgun (WGS) entry which is preliminary data.</text>
</comment>